<dbReference type="EMBL" id="KR029602">
    <property type="protein sequence ID" value="AKH48279.1"/>
    <property type="molecule type" value="Genomic_DNA"/>
</dbReference>
<reference evidence="1" key="2">
    <citation type="submission" date="2015-03" db="EMBL/GenBank/DDBJ databases">
        <authorList>
            <person name="Chow C.-E.T."/>
            <person name="Winget D.M."/>
            <person name="White R.A.III."/>
            <person name="Hallam S.J."/>
            <person name="Suttle C.A."/>
        </authorList>
    </citation>
    <scope>NUCLEOTIDE SEQUENCE</scope>
    <source>
        <strain evidence="1">Oxic1_7</strain>
    </source>
</reference>
<proteinExistence type="predicted"/>
<organism evidence="1">
    <name type="scientific">uncultured marine virus</name>
    <dbReference type="NCBI Taxonomy" id="186617"/>
    <lineage>
        <taxon>Viruses</taxon>
        <taxon>environmental samples</taxon>
    </lineage>
</organism>
<evidence type="ECO:0000313" key="1">
    <source>
        <dbReference type="EMBL" id="AKH48279.1"/>
    </source>
</evidence>
<sequence length="56" mass="6331">MYVLCSFYQTLQVLESFGNAIILVKSHCIKLFQLQHLVACTVLAHDLCHACHAKQV</sequence>
<name>A0A0F7L6V7_9VIRU</name>
<protein>
    <submittedName>
        <fullName evidence="1">Uncharacterized protein</fullName>
    </submittedName>
</protein>
<accession>A0A0F7L6V7</accession>
<reference evidence="1" key="1">
    <citation type="journal article" date="2015" name="Front. Microbiol.">
        <title>Combining genomic sequencing methods to explore viral diversity and reveal potential virus-host interactions.</title>
        <authorList>
            <person name="Chow C.E."/>
            <person name="Winget D.M."/>
            <person name="White R.A.III."/>
            <person name="Hallam S.J."/>
            <person name="Suttle C.A."/>
        </authorList>
    </citation>
    <scope>NUCLEOTIDE SEQUENCE</scope>
    <source>
        <strain evidence="1">Oxic1_7</strain>
    </source>
</reference>